<dbReference type="Proteomes" id="UP000004344">
    <property type="component" value="Unassembled WGS sequence"/>
</dbReference>
<accession>G6G0H8</accession>
<keyword evidence="3" id="KW-1185">Reference proteome</keyword>
<organism evidence="2 3">
    <name type="scientific">Fischerella thermalis JSC-11</name>
    <dbReference type="NCBI Taxonomy" id="741277"/>
    <lineage>
        <taxon>Bacteria</taxon>
        <taxon>Bacillati</taxon>
        <taxon>Cyanobacteriota</taxon>
        <taxon>Cyanophyceae</taxon>
        <taxon>Nostocales</taxon>
        <taxon>Hapalosiphonaceae</taxon>
        <taxon>Fischerella</taxon>
    </lineage>
</organism>
<evidence type="ECO:0000256" key="1">
    <source>
        <dbReference type="SAM" id="MobiDB-lite"/>
    </source>
</evidence>
<dbReference type="EMBL" id="AGIZ01000033">
    <property type="protein sequence ID" value="EHC08319.1"/>
    <property type="molecule type" value="Genomic_DNA"/>
</dbReference>
<gene>
    <name evidence="2" type="ORF">FJSC11DRAFT_4627</name>
</gene>
<evidence type="ECO:0000313" key="3">
    <source>
        <dbReference type="Proteomes" id="UP000004344"/>
    </source>
</evidence>
<sequence length="41" mass="4242">TEYRGAATDRRATKARPAGPRLAGHAAGRPRRGAARPETGG</sequence>
<reference evidence="2 3" key="1">
    <citation type="submission" date="2011-09" db="EMBL/GenBank/DDBJ databases">
        <title>The draft genome of Fischerella sp. JSC-11.</title>
        <authorList>
            <consortium name="US DOE Joint Genome Institute (JGI-PGF)"/>
            <person name="Lucas S."/>
            <person name="Han J."/>
            <person name="Lapidus A."/>
            <person name="Cheng J.-F."/>
            <person name="Goodwin L."/>
            <person name="Pitluck S."/>
            <person name="Peters L."/>
            <person name="Land M.L."/>
            <person name="Hauser L."/>
            <person name="Sarkisova S."/>
            <person name="Bryant D.A."/>
            <person name="Brown I."/>
            <person name="Woyke T.J."/>
        </authorList>
    </citation>
    <scope>NUCLEOTIDE SEQUENCE [LARGE SCALE GENOMIC DNA]</scope>
    <source>
        <strain evidence="2 3">JSC-11</strain>
    </source>
</reference>
<comment type="caution">
    <text evidence="2">The sequence shown here is derived from an EMBL/GenBank/DDBJ whole genome shotgun (WGS) entry which is preliminary data.</text>
</comment>
<feature type="compositionally biased region" description="Basic and acidic residues" evidence="1">
    <location>
        <begin position="1"/>
        <end position="12"/>
    </location>
</feature>
<name>G6G0H8_9CYAN</name>
<proteinExistence type="predicted"/>
<feature type="region of interest" description="Disordered" evidence="1">
    <location>
        <begin position="1"/>
        <end position="41"/>
    </location>
</feature>
<feature type="non-terminal residue" evidence="2">
    <location>
        <position position="1"/>
    </location>
</feature>
<evidence type="ECO:0000313" key="2">
    <source>
        <dbReference type="EMBL" id="EHC08319.1"/>
    </source>
</evidence>
<feature type="compositionally biased region" description="Low complexity" evidence="1">
    <location>
        <begin position="15"/>
        <end position="27"/>
    </location>
</feature>
<protein>
    <submittedName>
        <fullName evidence="2">Uncharacterized protein</fullName>
    </submittedName>
</protein>
<dbReference type="AlphaFoldDB" id="G6G0H8"/>